<dbReference type="Pfam" id="PF00931">
    <property type="entry name" value="NB-ARC"/>
    <property type="match status" value="1"/>
</dbReference>
<dbReference type="Gene3D" id="1.10.8.430">
    <property type="entry name" value="Helical domain of apoptotic protease-activating factors"/>
    <property type="match status" value="1"/>
</dbReference>
<feature type="domain" description="Disease resistance R13L4/SHOC-2-like LRR" evidence="9">
    <location>
        <begin position="554"/>
        <end position="686"/>
    </location>
</feature>
<gene>
    <name evidence="10" type="ORF">PVL29_016216</name>
</gene>
<evidence type="ECO:0000256" key="5">
    <source>
        <dbReference type="ARBA" id="ARBA00022840"/>
    </source>
</evidence>
<keyword evidence="4" id="KW-0611">Plant defense</keyword>
<feature type="domain" description="Disease resistance protein At4g27190-like leucine-rich repeats" evidence="7">
    <location>
        <begin position="806"/>
        <end position="935"/>
    </location>
</feature>
<feature type="domain" description="NB-ARC" evidence="6">
    <location>
        <begin position="160"/>
        <end position="321"/>
    </location>
</feature>
<evidence type="ECO:0000313" key="10">
    <source>
        <dbReference type="EMBL" id="KAJ9687643.1"/>
    </source>
</evidence>
<dbReference type="Pfam" id="PF23247">
    <property type="entry name" value="LRR_RPS2"/>
    <property type="match status" value="1"/>
</dbReference>
<proteinExistence type="inferred from homology"/>
<keyword evidence="2" id="KW-0677">Repeat</keyword>
<dbReference type="InterPro" id="IPR032675">
    <property type="entry name" value="LRR_dom_sf"/>
</dbReference>
<name>A0AA38ZFU1_VITRO</name>
<dbReference type="InterPro" id="IPR002182">
    <property type="entry name" value="NB-ARC"/>
</dbReference>
<dbReference type="InterPro" id="IPR058922">
    <property type="entry name" value="WHD_DRP"/>
</dbReference>
<dbReference type="FunFam" id="1.10.10.10:FF:000322">
    <property type="entry name" value="Probable disease resistance protein At1g63360"/>
    <property type="match status" value="1"/>
</dbReference>
<keyword evidence="5" id="KW-0067">ATP-binding</keyword>
<evidence type="ECO:0000259" key="6">
    <source>
        <dbReference type="Pfam" id="PF00931"/>
    </source>
</evidence>
<keyword evidence="3" id="KW-0547">Nucleotide-binding</keyword>
<evidence type="ECO:0000313" key="11">
    <source>
        <dbReference type="Proteomes" id="UP001168098"/>
    </source>
</evidence>
<feature type="domain" description="Disease resistance protein winged helix" evidence="8">
    <location>
        <begin position="407"/>
        <end position="481"/>
    </location>
</feature>
<evidence type="ECO:0000259" key="8">
    <source>
        <dbReference type="Pfam" id="PF23559"/>
    </source>
</evidence>
<dbReference type="InterPro" id="IPR057135">
    <property type="entry name" value="At4g27190-like_LRR"/>
</dbReference>
<dbReference type="SUPFAM" id="SSF52058">
    <property type="entry name" value="L domain-like"/>
    <property type="match status" value="1"/>
</dbReference>
<sequence>MADVVAGAAGAAAVEVYKDGKSLLTSASSKIAYVKDLKKNYKKLIQEARKLWELREAIETEISRHKISPVTREWIVKVEMIRSELGELETKYNDERKHPWRLVRIWPHSNLSKDMAEKCKQVQGLLEEGNLKRGILVAELPEPVRKIHASKLEHNSSLHQVVEDVVSFLDDKQIRIIGIWGTVGTGKTTIMQNLNNHKDVATMFDIVIWVTVSKEWSLKKLQGAIMQRLKLNMESTVGIEENARRISEELKGKKCLILMDEVCDFIDLQEVMGIQDHQESKVVLASRLRDICKDMDADELINVKPLSDHEAFNMFKEKVGRSIHFPGIKPVAELVVRECGGLPLLIDRVARTFRKKEKNVSLWRDGLNNLRRWENTQGMDEVLEFLRFCYDNLDSDAKKVCFLYGALYPEEYEIYIDYLLECWRAEGFIPDADEFVHDENVFRDARDKGHAILDDLINVSLLESSEKRKCVKMNKVLRDMALKISSQIGDSKFLAKPCEGLEEPPNHEEWKQARRISLMDNELCSLPETLDCCDLLTLLLQRNKNLSTIPKFFFKSMSSLRVLDLHGTSIESLPSSLSSLICLRGLYLNSCIHLIELPTEIAALVQLEVLDIRGTKISLLQIRSLVWLKCHTQNQLGNVSRFVSLEEFSVVFDSSKQWWDKIVEAISTEVATLKRLTSLQFCFPKVDCLEVFVTTSPVWKKGSCLTFQFAVGDHDSTCFQILESFDYPSYNCLTLVNSEGVNPVISKVLMETHAFGLINHKGVSRLSDFGIENMDNMLVCLIERCNEIETIINGNGITKGVLECLEDLRVNNVFKLESIWQGPVHAGSLTQLTSLTLVKCPELKKIFSNGMIQQLFELQHLRVEGCDQIEEIIMESENIGLESCSLPRLKTLVLLDLPKLRSIWVSDSLEWPSLQSIKISMCDTLKRLPFNIANATKLRLIEGQQSWWRALVWEDDAIKQRLQPLCILN</sequence>
<dbReference type="PANTHER" id="PTHR33463:SF209">
    <property type="entry name" value="DISEASE RESISTANCE PROTEIN RPS2-LIKE"/>
    <property type="match status" value="1"/>
</dbReference>
<dbReference type="AlphaFoldDB" id="A0AA38ZFU1"/>
<organism evidence="10 11">
    <name type="scientific">Vitis rotundifolia</name>
    <name type="common">Muscadine grape</name>
    <dbReference type="NCBI Taxonomy" id="103349"/>
    <lineage>
        <taxon>Eukaryota</taxon>
        <taxon>Viridiplantae</taxon>
        <taxon>Streptophyta</taxon>
        <taxon>Embryophyta</taxon>
        <taxon>Tracheophyta</taxon>
        <taxon>Spermatophyta</taxon>
        <taxon>Magnoliopsida</taxon>
        <taxon>eudicotyledons</taxon>
        <taxon>Gunneridae</taxon>
        <taxon>Pentapetalae</taxon>
        <taxon>rosids</taxon>
        <taxon>Vitales</taxon>
        <taxon>Vitaceae</taxon>
        <taxon>Viteae</taxon>
        <taxon>Vitis</taxon>
    </lineage>
</organism>
<evidence type="ECO:0000256" key="1">
    <source>
        <dbReference type="ARBA" id="ARBA00008894"/>
    </source>
</evidence>
<dbReference type="GO" id="GO:0005524">
    <property type="term" value="F:ATP binding"/>
    <property type="evidence" value="ECO:0007669"/>
    <property type="project" value="UniProtKB-KW"/>
</dbReference>
<evidence type="ECO:0000256" key="4">
    <source>
        <dbReference type="ARBA" id="ARBA00022821"/>
    </source>
</evidence>
<dbReference type="PRINTS" id="PR00364">
    <property type="entry name" value="DISEASERSIST"/>
</dbReference>
<protein>
    <recommendedName>
        <fullName evidence="12">AAA+ ATPase domain-containing protein</fullName>
    </recommendedName>
</protein>
<evidence type="ECO:0000259" key="9">
    <source>
        <dbReference type="Pfam" id="PF23598"/>
    </source>
</evidence>
<accession>A0AA38ZFU1</accession>
<dbReference type="Gene3D" id="3.40.50.300">
    <property type="entry name" value="P-loop containing nucleotide triphosphate hydrolases"/>
    <property type="match status" value="1"/>
</dbReference>
<dbReference type="GO" id="GO:0043531">
    <property type="term" value="F:ADP binding"/>
    <property type="evidence" value="ECO:0007669"/>
    <property type="project" value="InterPro"/>
</dbReference>
<dbReference type="Pfam" id="PF23598">
    <property type="entry name" value="LRR_14"/>
    <property type="match status" value="1"/>
</dbReference>
<dbReference type="SUPFAM" id="SSF52540">
    <property type="entry name" value="P-loop containing nucleoside triphosphate hydrolases"/>
    <property type="match status" value="1"/>
</dbReference>
<dbReference type="InterPro" id="IPR055414">
    <property type="entry name" value="LRR_R13L4/SHOC2-like"/>
</dbReference>
<evidence type="ECO:0000259" key="7">
    <source>
        <dbReference type="Pfam" id="PF23247"/>
    </source>
</evidence>
<evidence type="ECO:0000256" key="2">
    <source>
        <dbReference type="ARBA" id="ARBA00022737"/>
    </source>
</evidence>
<dbReference type="InterPro" id="IPR027417">
    <property type="entry name" value="P-loop_NTPase"/>
</dbReference>
<dbReference type="GO" id="GO:0006952">
    <property type="term" value="P:defense response"/>
    <property type="evidence" value="ECO:0007669"/>
    <property type="project" value="UniProtKB-KW"/>
</dbReference>
<reference evidence="10 11" key="1">
    <citation type="journal article" date="2023" name="BMC Biotechnol.">
        <title>Vitis rotundifolia cv Carlos genome sequencing.</title>
        <authorList>
            <person name="Huff M."/>
            <person name="Hulse-Kemp A."/>
            <person name="Scheffler B."/>
            <person name="Youngblood R."/>
            <person name="Simpson S."/>
            <person name="Babiker E."/>
            <person name="Staton M."/>
        </authorList>
    </citation>
    <scope>NUCLEOTIDE SEQUENCE [LARGE SCALE GENOMIC DNA]</scope>
    <source>
        <tissue evidence="10">Leaf</tissue>
    </source>
</reference>
<dbReference type="PANTHER" id="PTHR33463">
    <property type="entry name" value="NB-ARC DOMAIN-CONTAINING PROTEIN-RELATED"/>
    <property type="match status" value="1"/>
</dbReference>
<dbReference type="Pfam" id="PF23559">
    <property type="entry name" value="WHD_DRP"/>
    <property type="match status" value="1"/>
</dbReference>
<dbReference type="EMBL" id="JARBHA010000012">
    <property type="protein sequence ID" value="KAJ9687643.1"/>
    <property type="molecule type" value="Genomic_DNA"/>
</dbReference>
<dbReference type="Proteomes" id="UP001168098">
    <property type="component" value="Unassembled WGS sequence"/>
</dbReference>
<dbReference type="InterPro" id="IPR042197">
    <property type="entry name" value="Apaf_helical"/>
</dbReference>
<dbReference type="InterPro" id="IPR050905">
    <property type="entry name" value="Plant_NBS-LRR"/>
</dbReference>
<keyword evidence="11" id="KW-1185">Reference proteome</keyword>
<evidence type="ECO:0008006" key="12">
    <source>
        <dbReference type="Google" id="ProtNLM"/>
    </source>
</evidence>
<comment type="caution">
    <text evidence="10">The sequence shown here is derived from an EMBL/GenBank/DDBJ whole genome shotgun (WGS) entry which is preliminary data.</text>
</comment>
<comment type="similarity">
    <text evidence="1">Belongs to the disease resistance NB-LRR family.</text>
</comment>
<evidence type="ECO:0000256" key="3">
    <source>
        <dbReference type="ARBA" id="ARBA00022741"/>
    </source>
</evidence>
<dbReference type="Gene3D" id="3.80.10.10">
    <property type="entry name" value="Ribonuclease Inhibitor"/>
    <property type="match status" value="2"/>
</dbReference>